<accession>A0A165N1U8</accession>
<dbReference type="PANTHER" id="PTHR23150:SF19">
    <property type="entry name" value="FORMYLGLYCINE-GENERATING ENZYME"/>
    <property type="match status" value="1"/>
</dbReference>
<sequence length="314" mass="35553">MVNKACCAVNRTNKNIKLATSEKAAELNLYKEDMIYLEGGSFLMGTDDQEGFPEDGEGPVREVHVDPFYIDAYAVTNKEFAQFIESTGYMTEAEKFGWSFVFHLLVSENVKRQTTQVPQQTPWWLVVNEASWKQPEGPDSTIINRMNHPVVHISWNDAVHYCNWKKKRLPTEAEWEYAARGGYEQKKYPWGNQLKQDGKHQCNIWQGHFPNENKAEDGYIGTAPVDAYSPNGYGLYNVVGNVWEWCSDWFSPIHELNSISNPTGPIKGHSKVTKGGSYLCHQSYCNRYRVAGRSANTPDSSTGNLGFRCAANAN</sequence>
<keyword evidence="3" id="KW-1185">Reference proteome</keyword>
<name>A0A165N1U8_9BACL</name>
<dbReference type="InterPro" id="IPR051043">
    <property type="entry name" value="Sulfatase_Mod_Factor_Kinase"/>
</dbReference>
<dbReference type="PANTHER" id="PTHR23150">
    <property type="entry name" value="SULFATASE MODIFYING FACTOR 1, 2"/>
    <property type="match status" value="1"/>
</dbReference>
<dbReference type="GO" id="GO:0120147">
    <property type="term" value="F:formylglycine-generating oxidase activity"/>
    <property type="evidence" value="ECO:0007669"/>
    <property type="project" value="TreeGrafter"/>
</dbReference>
<protein>
    <submittedName>
        <fullName evidence="2">Serine/threonine protein phosphatase</fullName>
    </submittedName>
</protein>
<dbReference type="Gene3D" id="3.90.1580.10">
    <property type="entry name" value="paralog of FGE (formylglycine-generating enzyme)"/>
    <property type="match status" value="1"/>
</dbReference>
<dbReference type="RefSeq" id="WP_066245489.1">
    <property type="nucleotide sequence ID" value="NZ_LRFC01000038.1"/>
</dbReference>
<dbReference type="Pfam" id="PF03781">
    <property type="entry name" value="FGE-sulfatase"/>
    <property type="match status" value="1"/>
</dbReference>
<dbReference type="InterPro" id="IPR005532">
    <property type="entry name" value="SUMF_dom"/>
</dbReference>
<feature type="domain" description="Sulfatase-modifying factor enzyme-like" evidence="1">
    <location>
        <begin position="32"/>
        <end position="310"/>
    </location>
</feature>
<dbReference type="InterPro" id="IPR016187">
    <property type="entry name" value="CTDL_fold"/>
</dbReference>
<dbReference type="Proteomes" id="UP000076567">
    <property type="component" value="Unassembled WGS sequence"/>
</dbReference>
<evidence type="ECO:0000313" key="3">
    <source>
        <dbReference type="Proteomes" id="UP000076567"/>
    </source>
</evidence>
<reference evidence="3" key="1">
    <citation type="submission" date="2016-01" db="EMBL/GenBank/DDBJ databases">
        <title>Draft genome of Chromobacterium sp. F49.</title>
        <authorList>
            <person name="Hong K.W."/>
        </authorList>
    </citation>
    <scope>NUCLEOTIDE SEQUENCE [LARGE SCALE GENOMIC DNA]</scope>
    <source>
        <strain evidence="3">P7IIIA</strain>
    </source>
</reference>
<organism evidence="2 3">
    <name type="scientific">Fictibacillus phosphorivorans</name>
    <dbReference type="NCBI Taxonomy" id="1221500"/>
    <lineage>
        <taxon>Bacteria</taxon>
        <taxon>Bacillati</taxon>
        <taxon>Bacillota</taxon>
        <taxon>Bacilli</taxon>
        <taxon>Bacillales</taxon>
        <taxon>Fictibacillaceae</taxon>
        <taxon>Fictibacillus</taxon>
    </lineage>
</organism>
<dbReference type="EMBL" id="LRFC01000038">
    <property type="protein sequence ID" value="KZE64284.1"/>
    <property type="molecule type" value="Genomic_DNA"/>
</dbReference>
<dbReference type="OrthoDB" id="9768004at2"/>
<evidence type="ECO:0000259" key="1">
    <source>
        <dbReference type="Pfam" id="PF03781"/>
    </source>
</evidence>
<dbReference type="SUPFAM" id="SSF56436">
    <property type="entry name" value="C-type lectin-like"/>
    <property type="match status" value="1"/>
</dbReference>
<evidence type="ECO:0000313" key="2">
    <source>
        <dbReference type="EMBL" id="KZE64284.1"/>
    </source>
</evidence>
<dbReference type="AlphaFoldDB" id="A0A165N1U8"/>
<gene>
    <name evidence="2" type="ORF">AWM68_14435</name>
</gene>
<comment type="caution">
    <text evidence="2">The sequence shown here is derived from an EMBL/GenBank/DDBJ whole genome shotgun (WGS) entry which is preliminary data.</text>
</comment>
<dbReference type="InterPro" id="IPR042095">
    <property type="entry name" value="SUMF_sf"/>
</dbReference>
<proteinExistence type="predicted"/>